<evidence type="ECO:0000256" key="7">
    <source>
        <dbReference type="ARBA" id="ARBA00022898"/>
    </source>
</evidence>
<dbReference type="GO" id="GO:0004015">
    <property type="term" value="F:adenosylmethionine-8-amino-7-oxononanoate transaminase activity"/>
    <property type="evidence" value="ECO:0007669"/>
    <property type="project" value="UniProtKB-UniRule"/>
</dbReference>
<evidence type="ECO:0000256" key="1">
    <source>
        <dbReference type="ARBA" id="ARBA00001933"/>
    </source>
</evidence>
<accession>A0A6M5YJ10</accession>
<evidence type="ECO:0000313" key="11">
    <source>
        <dbReference type="EMBL" id="QJW93320.1"/>
    </source>
</evidence>
<dbReference type="UniPathway" id="UPA00078">
    <property type="reaction ID" value="UER00160"/>
</dbReference>
<keyword evidence="12" id="KW-1185">Reference proteome</keyword>
<feature type="region of interest" description="Disordered" evidence="10">
    <location>
        <begin position="207"/>
        <end position="254"/>
    </location>
</feature>
<dbReference type="Gene3D" id="3.90.1150.10">
    <property type="entry name" value="Aspartate Aminotransferase, domain 1"/>
    <property type="match status" value="1"/>
</dbReference>
<dbReference type="Gene3D" id="3.40.50.300">
    <property type="entry name" value="P-loop containing nucleotide triphosphate hydrolases"/>
    <property type="match status" value="1"/>
</dbReference>
<evidence type="ECO:0000256" key="2">
    <source>
        <dbReference type="ARBA" id="ARBA00005063"/>
    </source>
</evidence>
<keyword evidence="4 9" id="KW-0808">Transferase</keyword>
<dbReference type="InterPro" id="IPR015424">
    <property type="entry name" value="PyrdxlP-dep_Trfase"/>
</dbReference>
<dbReference type="PROSITE" id="PS00600">
    <property type="entry name" value="AA_TRANSFER_CLASS_3"/>
    <property type="match status" value="1"/>
</dbReference>
<feature type="binding site" evidence="9">
    <location>
        <position position="636"/>
    </location>
    <ligand>
        <name>substrate</name>
    </ligand>
</feature>
<dbReference type="CDD" id="cd00610">
    <property type="entry name" value="OAT_like"/>
    <property type="match status" value="1"/>
</dbReference>
<dbReference type="Pfam" id="PF00202">
    <property type="entry name" value="Aminotran_3"/>
    <property type="match status" value="1"/>
</dbReference>
<feature type="site" description="Participates in the substrate recognition with KAPA and in a stacking interaction with the adenine ring of SAM" evidence="9">
    <location>
        <position position="269"/>
    </location>
</feature>
<comment type="subunit">
    <text evidence="9">Homodimer.</text>
</comment>
<keyword evidence="9" id="KW-0963">Cytoplasm</keyword>
<dbReference type="InterPro" id="IPR005815">
    <property type="entry name" value="BioA"/>
</dbReference>
<sequence length="670" mass="71460">MTGIVVTGTDTDAGKTAFALLFLTAFADRFDYWKPVETGDPDSLRLRRLVPTATVHEPLARFRDPVAPALAARREARVMPGAAEICAARPNTAKPLVIETFGSPFSPLTGDTLQVELLRALQAPAVLVTPSKVGAVGRTLTAVRAMTGAGVRPVAVALMGPPDDYAAAQIARHTDGLSVISLQLPEGEWTPESLRAAAERQRAELTRLVEGIGGEEPTPRSGARSAERGVRNEDPEPGGPGLPLRAPRSALRAPDDWPARDRAVVWHPYTALAGAADPLPVVAAEREFLHLADGRTLIDAVSSWWTILHGHRHPPLVEALTAAAGRLDHVLFAGVTHPAAVELAELILGSVPWTGGRVFYSDNGSTAVEVALKMAYQFWCHRGEPNRTLFVGFEGGYHGDTFGAMAVGRDPLFFGPFEPLLFRALQVPVSAERLDAALGANAGRVAAVILEPLVQGAGGMRMHTPQELRAIVEVTQRHGVLFIADEVMTGCRTGRLWAHSHSGIVPDLICSAKTLAGGMLPLAVTLASPGIVAAFDTPDRAKTFFHGHSFTANPLACAVAVKNWQLLASQEWLAAAQRIETFWRTRLEPLRGRPGVTDVRVCGTIAAVELDAPGGYLADIGQRVRQLAINRGVLLRPLGPVVYAMPPLCTSDESLVRLADAIRAAVTGTD</sequence>
<dbReference type="GO" id="GO:0005737">
    <property type="term" value="C:cytoplasm"/>
    <property type="evidence" value="ECO:0007669"/>
    <property type="project" value="UniProtKB-SubCell"/>
</dbReference>
<dbReference type="SUPFAM" id="SSF52540">
    <property type="entry name" value="P-loop containing nucleoside triphosphate hydrolases"/>
    <property type="match status" value="1"/>
</dbReference>
<comment type="subcellular location">
    <subcellularLocation>
        <location evidence="9">Cytoplasm</location>
    </subcellularLocation>
</comment>
<evidence type="ECO:0000256" key="5">
    <source>
        <dbReference type="ARBA" id="ARBA00022691"/>
    </source>
</evidence>
<dbReference type="KEGG" id="ftj:FTUN_0826"/>
<protein>
    <recommendedName>
        <fullName evidence="9">Adenosylmethionine-8-amino-7-oxononanoate aminotransferase</fullName>
        <ecNumber evidence="9">2.6.1.62</ecNumber>
    </recommendedName>
    <alternativeName>
        <fullName evidence="9">7,8-diamino-pelargonic acid aminotransferase</fullName>
        <shortName evidence="9">DAPA AT</shortName>
        <shortName evidence="9">DAPA aminotransferase</shortName>
    </alternativeName>
    <alternativeName>
        <fullName evidence="9">7,8-diaminononanoate synthase</fullName>
        <shortName evidence="9">DANS</shortName>
    </alternativeName>
    <alternativeName>
        <fullName evidence="9">Diaminopelargonic acid synthase</fullName>
    </alternativeName>
</protein>
<evidence type="ECO:0000256" key="4">
    <source>
        <dbReference type="ARBA" id="ARBA00022679"/>
    </source>
</evidence>
<feature type="binding site" evidence="9">
    <location>
        <position position="304"/>
    </location>
    <ligand>
        <name>substrate</name>
    </ligand>
</feature>
<evidence type="ECO:0000256" key="9">
    <source>
        <dbReference type="HAMAP-Rule" id="MF_00834"/>
    </source>
</evidence>
<dbReference type="InterPro" id="IPR027417">
    <property type="entry name" value="P-loop_NTPase"/>
</dbReference>
<dbReference type="NCBIfam" id="TIGR00508">
    <property type="entry name" value="bioA"/>
    <property type="match status" value="1"/>
</dbReference>
<feature type="binding site" evidence="9">
    <location>
        <begin position="364"/>
        <end position="365"/>
    </location>
    <ligand>
        <name>pyridoxal 5'-phosphate</name>
        <dbReference type="ChEBI" id="CHEBI:597326"/>
    </ligand>
</feature>
<comment type="pathway">
    <text evidence="2 9">Cofactor biosynthesis; biotin biosynthesis; 7,8-diaminononanoate from 8-amino-7-oxononanoate (SAM route): step 1/1.</text>
</comment>
<dbReference type="Pfam" id="PF13500">
    <property type="entry name" value="AAA_26"/>
    <property type="match status" value="1"/>
</dbReference>
<comment type="cofactor">
    <cofactor evidence="1 9">
        <name>pyridoxal 5'-phosphate</name>
        <dbReference type="ChEBI" id="CHEBI:597326"/>
    </cofactor>
</comment>
<dbReference type="EMBL" id="CP053452">
    <property type="protein sequence ID" value="QJW93320.1"/>
    <property type="molecule type" value="Genomic_DNA"/>
</dbReference>
<evidence type="ECO:0000256" key="3">
    <source>
        <dbReference type="ARBA" id="ARBA00022576"/>
    </source>
</evidence>
<dbReference type="GO" id="GO:0009102">
    <property type="term" value="P:biotin biosynthetic process"/>
    <property type="evidence" value="ECO:0007669"/>
    <property type="project" value="UniProtKB-UniRule"/>
</dbReference>
<dbReference type="InterPro" id="IPR005814">
    <property type="entry name" value="Aminotrans_3"/>
</dbReference>
<keyword evidence="5 9" id="KW-0949">S-adenosyl-L-methionine</keyword>
<evidence type="ECO:0000313" key="12">
    <source>
        <dbReference type="Proteomes" id="UP000503447"/>
    </source>
</evidence>
<feature type="modified residue" description="N6-(pyridoxal phosphate)lysine" evidence="9">
    <location>
        <position position="513"/>
    </location>
</feature>
<dbReference type="PANTHER" id="PTHR42684:SF17">
    <property type="entry name" value="ADENOSYLMETHIONINE-8-AMINO-7-OXONONANOATE AMINOTRANSFERASE"/>
    <property type="match status" value="1"/>
</dbReference>
<feature type="binding site" evidence="9">
    <location>
        <begin position="548"/>
        <end position="549"/>
    </location>
    <ligand>
        <name>pyridoxal 5'-phosphate</name>
        <dbReference type="ChEBI" id="CHEBI:597326"/>
    </ligand>
</feature>
<dbReference type="SUPFAM" id="SSF53383">
    <property type="entry name" value="PLP-dependent transferases"/>
    <property type="match status" value="1"/>
</dbReference>
<comment type="catalytic activity">
    <reaction evidence="8 9">
        <text>(8S)-8-amino-7-oxononanoate + S-adenosyl-L-methionine = S-adenosyl-4-methylsulfanyl-2-oxobutanoate + (7R,8S)-7,8-diammoniononanoate</text>
        <dbReference type="Rhea" id="RHEA:16861"/>
        <dbReference type="ChEBI" id="CHEBI:16490"/>
        <dbReference type="ChEBI" id="CHEBI:59789"/>
        <dbReference type="ChEBI" id="CHEBI:149468"/>
        <dbReference type="ChEBI" id="CHEBI:149469"/>
        <dbReference type="EC" id="2.6.1.62"/>
    </reaction>
</comment>
<evidence type="ECO:0000256" key="8">
    <source>
        <dbReference type="ARBA" id="ARBA00048449"/>
    </source>
</evidence>
<dbReference type="EC" id="2.6.1.62" evidence="9"/>
<organism evidence="11 12">
    <name type="scientific">Frigoriglobus tundricola</name>
    <dbReference type="NCBI Taxonomy" id="2774151"/>
    <lineage>
        <taxon>Bacteria</taxon>
        <taxon>Pseudomonadati</taxon>
        <taxon>Planctomycetota</taxon>
        <taxon>Planctomycetia</taxon>
        <taxon>Gemmatales</taxon>
        <taxon>Gemmataceae</taxon>
        <taxon>Frigoriglobus</taxon>
    </lineage>
</organism>
<keyword evidence="6 9" id="KW-0093">Biotin biosynthesis</keyword>
<name>A0A6M5YJ10_9BACT</name>
<dbReference type="InterPro" id="IPR015421">
    <property type="entry name" value="PyrdxlP-dep_Trfase_major"/>
</dbReference>
<dbReference type="InterPro" id="IPR049704">
    <property type="entry name" value="Aminotrans_3_PPA_site"/>
</dbReference>
<evidence type="ECO:0000256" key="10">
    <source>
        <dbReference type="SAM" id="MobiDB-lite"/>
    </source>
</evidence>
<dbReference type="PANTHER" id="PTHR42684">
    <property type="entry name" value="ADENOSYLMETHIONINE-8-AMINO-7-OXONONANOATE AMINOTRANSFERASE"/>
    <property type="match status" value="1"/>
</dbReference>
<feature type="compositionally biased region" description="Basic and acidic residues" evidence="10">
    <location>
        <begin position="225"/>
        <end position="234"/>
    </location>
</feature>
<reference evidence="12" key="1">
    <citation type="submission" date="2020-05" db="EMBL/GenBank/DDBJ databases">
        <title>Frigoriglobus tundricola gen. nov., sp. nov., a psychrotolerant cellulolytic planctomycete of the family Gemmataceae with two divergent copies of 16S rRNA gene.</title>
        <authorList>
            <person name="Kulichevskaya I.S."/>
            <person name="Ivanova A.A."/>
            <person name="Naumoff D.G."/>
            <person name="Beletsky A.V."/>
            <person name="Rijpstra W.I.C."/>
            <person name="Sinninghe Damste J.S."/>
            <person name="Mardanov A.V."/>
            <person name="Ravin N.V."/>
            <person name="Dedysh S.N."/>
        </authorList>
    </citation>
    <scope>NUCLEOTIDE SEQUENCE [LARGE SCALE GENOMIC DNA]</scope>
    <source>
        <strain evidence="12">PL17</strain>
    </source>
</reference>
<gene>
    <name evidence="9" type="primary">bioA</name>
    <name evidence="11" type="ORF">FTUN_0826</name>
</gene>
<feature type="binding site" evidence="9">
    <location>
        <position position="547"/>
    </location>
    <ligand>
        <name>substrate</name>
    </ligand>
</feature>
<comment type="similarity">
    <text evidence="9">Belongs to the class-III pyridoxal-phosphate-dependent aminotransferase family. BioA subfamily.</text>
</comment>
<dbReference type="CDD" id="cd03109">
    <property type="entry name" value="DTBS"/>
    <property type="match status" value="1"/>
</dbReference>
<feature type="binding site" evidence="9">
    <location>
        <position position="485"/>
    </location>
    <ligand>
        <name>pyridoxal 5'-phosphate</name>
        <dbReference type="ChEBI" id="CHEBI:597326"/>
    </ligand>
</feature>
<dbReference type="Gene3D" id="3.40.640.10">
    <property type="entry name" value="Type I PLP-dependent aspartate aminotransferase-like (Major domain)"/>
    <property type="match status" value="1"/>
</dbReference>
<dbReference type="HAMAP" id="MF_00834">
    <property type="entry name" value="BioA"/>
    <property type="match status" value="1"/>
</dbReference>
<dbReference type="InterPro" id="IPR015422">
    <property type="entry name" value="PyrdxlP-dep_Trfase_small"/>
</dbReference>
<proteinExistence type="inferred from homology"/>
<comment type="function">
    <text evidence="9">Catalyzes the transfer of the alpha-amino group from S-adenosyl-L-methionine (SAM) to 7-keto-8-aminopelargonic acid (KAPA) to form 7,8-diaminopelargonic acid (DAPA). It is the only aminotransferase known to utilize SAM as an amino donor.</text>
</comment>
<keyword evidence="7 9" id="KW-0663">Pyridoxal phosphate</keyword>
<evidence type="ECO:0000256" key="6">
    <source>
        <dbReference type="ARBA" id="ARBA00022756"/>
    </source>
</evidence>
<dbReference type="Proteomes" id="UP000503447">
    <property type="component" value="Chromosome"/>
</dbReference>
<keyword evidence="3 9" id="KW-0032">Aminotransferase</keyword>
<feature type="binding site" evidence="9">
    <location>
        <position position="513"/>
    </location>
    <ligand>
        <name>substrate</name>
    </ligand>
</feature>
<dbReference type="RefSeq" id="WP_227254740.1">
    <property type="nucleotide sequence ID" value="NZ_CP053452.2"/>
</dbReference>
<dbReference type="AlphaFoldDB" id="A0A6M5YJ10"/>
<feature type="binding site" evidence="9">
    <location>
        <position position="397"/>
    </location>
    <ligand>
        <name>substrate</name>
    </ligand>
</feature>
<dbReference type="GO" id="GO:0030170">
    <property type="term" value="F:pyridoxal phosphate binding"/>
    <property type="evidence" value="ECO:0007669"/>
    <property type="project" value="UniProtKB-UniRule"/>
</dbReference>